<dbReference type="PROSITE" id="PS00022">
    <property type="entry name" value="EGF_1"/>
    <property type="match status" value="1"/>
</dbReference>
<dbReference type="InterPro" id="IPR022682">
    <property type="entry name" value="Calpain_domain_III"/>
</dbReference>
<feature type="disulfide bond" evidence="7">
    <location>
        <begin position="324"/>
        <end position="333"/>
    </location>
</feature>
<evidence type="ECO:0000256" key="3">
    <source>
        <dbReference type="ARBA" id="ARBA00022801"/>
    </source>
</evidence>
<evidence type="ECO:0000256" key="9">
    <source>
        <dbReference type="SAM" id="MobiDB-lite"/>
    </source>
</evidence>
<dbReference type="InterPro" id="IPR033883">
    <property type="entry name" value="C2_III"/>
</dbReference>
<dbReference type="SUPFAM" id="SSF49758">
    <property type="entry name" value="Calpain large subunit, middle domain (domain III)"/>
    <property type="match status" value="1"/>
</dbReference>
<feature type="domain" description="Laminin G" evidence="11">
    <location>
        <begin position="1"/>
        <end position="184"/>
    </location>
</feature>
<evidence type="ECO:0000259" key="12">
    <source>
        <dbReference type="PROSITE" id="PS50026"/>
    </source>
</evidence>
<keyword evidence="4 8" id="KW-0788">Thiol protease</keyword>
<dbReference type="PANTHER" id="PTHR10183:SF419">
    <property type="entry name" value="CALPAIN CLP-1"/>
    <property type="match status" value="1"/>
</dbReference>
<dbReference type="Gene3D" id="2.60.120.200">
    <property type="match status" value="3"/>
</dbReference>
<feature type="domain" description="EGF-like" evidence="12">
    <location>
        <begin position="293"/>
        <end position="334"/>
    </location>
</feature>
<dbReference type="PANTHER" id="PTHR10183">
    <property type="entry name" value="CALPAIN"/>
    <property type="match status" value="1"/>
</dbReference>
<evidence type="ECO:0000256" key="6">
    <source>
        <dbReference type="PIRSR" id="PIRSR622684-1"/>
    </source>
</evidence>
<feature type="region of interest" description="Disordered" evidence="9">
    <location>
        <begin position="197"/>
        <end position="290"/>
    </location>
</feature>
<evidence type="ECO:0000313" key="14">
    <source>
        <dbReference type="Proteomes" id="UP000887540"/>
    </source>
</evidence>
<evidence type="ECO:0000256" key="2">
    <source>
        <dbReference type="ARBA" id="ARBA00022670"/>
    </source>
</evidence>
<feature type="active site" evidence="6 8">
    <location>
        <position position="1443"/>
    </location>
</feature>
<dbReference type="WBParaSite" id="ACRNAN_scaffold1433.g12611.t1">
    <property type="protein sequence ID" value="ACRNAN_scaffold1433.g12611.t1"/>
    <property type="gene ID" value="ACRNAN_scaffold1433.g12611"/>
</dbReference>
<feature type="active site" evidence="6 8">
    <location>
        <position position="1600"/>
    </location>
</feature>
<dbReference type="CDD" id="cd00044">
    <property type="entry name" value="CysPc"/>
    <property type="match status" value="1"/>
</dbReference>
<comment type="caution">
    <text evidence="7">Lacks conserved residue(s) required for the propagation of feature annotation.</text>
</comment>
<dbReference type="SUPFAM" id="SSF54001">
    <property type="entry name" value="Cysteine proteinases"/>
    <property type="match status" value="1"/>
</dbReference>
<dbReference type="InterPro" id="IPR022683">
    <property type="entry name" value="Calpain_III"/>
</dbReference>
<dbReference type="FunFam" id="3.90.70.10:FF:000001">
    <property type="entry name" value="Calpain-1 catalytic subunit"/>
    <property type="match status" value="1"/>
</dbReference>
<dbReference type="GO" id="GO:0005737">
    <property type="term" value="C:cytoplasm"/>
    <property type="evidence" value="ECO:0007669"/>
    <property type="project" value="TreeGrafter"/>
</dbReference>
<dbReference type="PROSITE" id="PS50203">
    <property type="entry name" value="CALPAIN_CAT"/>
    <property type="match status" value="1"/>
</dbReference>
<dbReference type="SUPFAM" id="SSF49899">
    <property type="entry name" value="Concanavalin A-like lectins/glucanases"/>
    <property type="match status" value="4"/>
</dbReference>
<keyword evidence="3 8" id="KW-0378">Hydrolase</keyword>
<dbReference type="SMART" id="SM00720">
    <property type="entry name" value="calpain_III"/>
    <property type="match status" value="1"/>
</dbReference>
<dbReference type="CDD" id="cd00110">
    <property type="entry name" value="LamG"/>
    <property type="match status" value="2"/>
</dbReference>
<dbReference type="InterPro" id="IPR036213">
    <property type="entry name" value="Calpain_III_sf"/>
</dbReference>
<dbReference type="InterPro" id="IPR001791">
    <property type="entry name" value="Laminin_G"/>
</dbReference>
<feature type="compositionally biased region" description="Gly residues" evidence="9">
    <location>
        <begin position="276"/>
        <end position="286"/>
    </location>
</feature>
<feature type="active site" evidence="6 8">
    <location>
        <position position="1624"/>
    </location>
</feature>
<dbReference type="GO" id="GO:0004198">
    <property type="term" value="F:calcium-dependent cysteine-type endopeptidase activity"/>
    <property type="evidence" value="ECO:0007669"/>
    <property type="project" value="InterPro"/>
</dbReference>
<dbReference type="InterPro" id="IPR001300">
    <property type="entry name" value="Peptidase_C2_calpain_cat"/>
</dbReference>
<proteinExistence type="inferred from homology"/>
<evidence type="ECO:0000259" key="11">
    <source>
        <dbReference type="PROSITE" id="PS50025"/>
    </source>
</evidence>
<dbReference type="Pfam" id="PF01067">
    <property type="entry name" value="Calpain_III"/>
    <property type="match status" value="1"/>
</dbReference>
<feature type="transmembrane region" description="Helical" evidence="10">
    <location>
        <begin position="1263"/>
        <end position="1285"/>
    </location>
</feature>
<feature type="compositionally biased region" description="Basic and acidic residues" evidence="9">
    <location>
        <begin position="235"/>
        <end position="245"/>
    </location>
</feature>
<dbReference type="PRINTS" id="PR00704">
    <property type="entry name" value="CALPAIN"/>
</dbReference>
<protein>
    <submittedName>
        <fullName evidence="15">Uncharacterized protein</fullName>
    </submittedName>
</protein>
<dbReference type="Proteomes" id="UP000887540">
    <property type="component" value="Unplaced"/>
</dbReference>
<feature type="compositionally biased region" description="Acidic residues" evidence="9">
    <location>
        <begin position="225"/>
        <end position="234"/>
    </location>
</feature>
<name>A0A914CU36_9BILA</name>
<evidence type="ECO:0000256" key="5">
    <source>
        <dbReference type="ARBA" id="ARBA00023157"/>
    </source>
</evidence>
<dbReference type="Gene3D" id="2.60.120.1000">
    <property type="match status" value="1"/>
</dbReference>
<dbReference type="PROSITE" id="PS50025">
    <property type="entry name" value="LAM_G_DOMAIN"/>
    <property type="match status" value="3"/>
</dbReference>
<dbReference type="InterPro" id="IPR013320">
    <property type="entry name" value="ConA-like_dom_sf"/>
</dbReference>
<dbReference type="InterPro" id="IPR000742">
    <property type="entry name" value="EGF"/>
</dbReference>
<keyword evidence="5 7" id="KW-1015">Disulfide bond</keyword>
<dbReference type="PROSITE" id="PS01186">
    <property type="entry name" value="EGF_2"/>
    <property type="match status" value="1"/>
</dbReference>
<feature type="domain" description="Laminin G" evidence="11">
    <location>
        <begin position="728"/>
        <end position="950"/>
    </location>
</feature>
<accession>A0A914CU36</accession>
<keyword evidence="10" id="KW-0812">Transmembrane</keyword>
<keyword evidence="10" id="KW-1133">Transmembrane helix</keyword>
<evidence type="ECO:0000256" key="1">
    <source>
        <dbReference type="ARBA" id="ARBA00007623"/>
    </source>
</evidence>
<organism evidence="14 15">
    <name type="scientific">Acrobeloides nanus</name>
    <dbReference type="NCBI Taxonomy" id="290746"/>
    <lineage>
        <taxon>Eukaryota</taxon>
        <taxon>Metazoa</taxon>
        <taxon>Ecdysozoa</taxon>
        <taxon>Nematoda</taxon>
        <taxon>Chromadorea</taxon>
        <taxon>Rhabditida</taxon>
        <taxon>Tylenchina</taxon>
        <taxon>Cephalobomorpha</taxon>
        <taxon>Cephaloboidea</taxon>
        <taxon>Cephalobidae</taxon>
        <taxon>Acrobeloides</taxon>
    </lineage>
</organism>
<dbReference type="Pfam" id="PF02210">
    <property type="entry name" value="Laminin_G_2"/>
    <property type="match status" value="2"/>
</dbReference>
<dbReference type="InterPro" id="IPR038765">
    <property type="entry name" value="Papain-like_cys_pep_sf"/>
</dbReference>
<dbReference type="Pfam" id="PF00648">
    <property type="entry name" value="Peptidase_C2"/>
    <property type="match status" value="1"/>
</dbReference>
<evidence type="ECO:0000313" key="15">
    <source>
        <dbReference type="WBParaSite" id="ACRNAN_scaffold1433.g12611.t1"/>
    </source>
</evidence>
<evidence type="ECO:0000256" key="7">
    <source>
        <dbReference type="PROSITE-ProRule" id="PRU00076"/>
    </source>
</evidence>
<feature type="domain" description="Laminin G" evidence="11">
    <location>
        <begin position="518"/>
        <end position="688"/>
    </location>
</feature>
<keyword evidence="14" id="KW-1185">Reference proteome</keyword>
<evidence type="ECO:0000256" key="4">
    <source>
        <dbReference type="ARBA" id="ARBA00022807"/>
    </source>
</evidence>
<dbReference type="InterPro" id="IPR022684">
    <property type="entry name" value="Calpain_cysteine_protease"/>
</dbReference>
<evidence type="ECO:0000256" key="10">
    <source>
        <dbReference type="SAM" id="Phobius"/>
    </source>
</evidence>
<feature type="disulfide bond" evidence="7">
    <location>
        <begin position="305"/>
        <end position="322"/>
    </location>
</feature>
<dbReference type="Gene3D" id="2.60.120.380">
    <property type="match status" value="1"/>
</dbReference>
<keyword evidence="10" id="KW-0472">Membrane</keyword>
<evidence type="ECO:0000256" key="8">
    <source>
        <dbReference type="PROSITE-ProRule" id="PRU00239"/>
    </source>
</evidence>
<comment type="similarity">
    <text evidence="1">Belongs to the peptidase C2 family.</text>
</comment>
<evidence type="ECO:0000259" key="13">
    <source>
        <dbReference type="PROSITE" id="PS50203"/>
    </source>
</evidence>
<dbReference type="GO" id="GO:0006508">
    <property type="term" value="P:proteolysis"/>
    <property type="evidence" value="ECO:0007669"/>
    <property type="project" value="UniProtKB-KW"/>
</dbReference>
<feature type="domain" description="Calpain catalytic" evidence="13">
    <location>
        <begin position="1388"/>
        <end position="1683"/>
    </location>
</feature>
<reference evidence="15" key="1">
    <citation type="submission" date="2022-11" db="UniProtKB">
        <authorList>
            <consortium name="WormBaseParasite"/>
        </authorList>
    </citation>
    <scope>IDENTIFICATION</scope>
</reference>
<dbReference type="SMART" id="SM00230">
    <property type="entry name" value="CysPc"/>
    <property type="match status" value="1"/>
</dbReference>
<dbReference type="Gene3D" id="3.90.70.10">
    <property type="entry name" value="Cysteine proteinases"/>
    <property type="match status" value="1"/>
</dbReference>
<feature type="compositionally biased region" description="Polar residues" evidence="9">
    <location>
        <begin position="208"/>
        <end position="220"/>
    </location>
</feature>
<dbReference type="CDD" id="cd00214">
    <property type="entry name" value="Calpain_III"/>
    <property type="match status" value="1"/>
</dbReference>
<sequence length="1839" mass="207364">MGVSVSLYQPTTRVDLEPQTWNRAGAHPEGRHSPSDQLQIPVTLKTQSTWGRLLTIYGRESNNVVFTLAIKVEDGFIVFDLTDEKGENIASGRGEKVNDNLKHDLVVKIDGKEKLVGITGNMTTLIHAQEEIIDKSTTDVEVKIVVGHIKGEDSILGCISLISVALGNDINILAASPGNKFVPCDFETKVRVLAPIGQGTEVKPENPPYNTVQPPNNEQEPIQEKEDDENENISEDGKEADQVPDEKDEPVIEIEPKVPLPENNTTSLKTQEEGGPKIGTGVLGGGKKQDPIPELNCEPYERTMCQNFKSCTRKVNETDFKCGCKDGFAGRFCQFSLFPRSCYDAIKFFGEKEDGVYEIDLDGSGPMEPTFVECSKDGATIVSHNMPNNTQVRSPTDTSSKYFPVAYKLFSGDQLKALIKKSDSCEQYVRYDCDGAPLRFPENKTFFLTANGKNVRQIGNLDQACNQRKACNCDASGVGRKFDEGYLRNENAGVSYIYARKYDQKGTATMTLGPLVCYGEAGHAPSQTITLKHLSAKIPISESFGWTRFEFEFRTNQAEISNFLTAAASSGYGLNVRLTAGHRVVLNLRNSAASELTVSIMSQSKLSDLKWHRITVEFLKSEVRLTVDKLNAFEKFNDTFPETTFSFGATENSKNGFVGCLRNFIVGDRIVNLTRYVSKDTTHFDHGCTNKCKEHLCEQESRCIEHFENDTTSCESTNQFIHSGENTEISFHNRFTGFLKYTTDDFFPKTSNPLTSNIIFSARTDQKRALFVYAHDQNDNFVQVHLADEYRIVLTLNNKTDVKHCTVYPKGGKEFSVMRWLQIVVERSDERTTLTVNDEMCEISGKIFLAENNENVFDVSTMEKDDILPLKAPGPVVVSQPYQILFIGGVPRSQLSNKNRRTKRERTAYYITDIPSILGCMRGFMLGTSLLDLRTGGTRPSDLNDVRVGCDNDCDSIVCNHGGHCTVQWHNYDPSNKDITGCDCSKTSYYGSNCLKEAGVTFSGVSAIFFNMSEPRRYVLHESDEQTFQFAFAPTLGNHQTQRLATIYFDDNRQFQITLNQNDSINVGIVSPNNDSAKVWTFAGNFSDGYRHFFQSTFTQQDPIVVLIDSEKKYLDDDIRLHLADARAFYFGGLPKQVVEKPKPAKFVQEKRINHSVINPYRGCMSNIDIDFHRNEAVHFRPLIDYADTSREYHKSVVNEPPTAENLYKGDCPGFRFPDALPTQQRNVQFPLWEAPFGSMDFVDTADASPSDASPLSNEGSSWIWLIIILIFFLIVAILVILCLWKPCMQNDDSKTSNGRTYTHVDPTDPDEHIPLDPRQPLNIPLLTQGVMLPVVENLKSKGSIGKIILENIISGKFKKKVEPFVPGGRRPIVFYAEKERCLREGCLFEDPQFPADVSSLYYSHSPKKEIDWKRPGEIVKEPQLLVDGHSRFDVVPGELEDCWFLAAIANISTRDELFYRVVLPDQSFSEDYAGIFHFQFWQYGKWVDVVIDDRLPTHNGQLIYMHSRNHNEFWSALLEKAYAKLYGSYEALKSGLTSEALEDMTGGLAERMKLEEDRSEVLWHIIMRGLKMGSIFSCSIDADPASYENKLSTGLVQGHAYNITGIRMVNGPKGQTTLLRIRNPWGKQEWKGPWSDESPEWHSVPKNIKGEMDAVVAQDGEFWIAFDDLLENFKEIDVCHLGPDVIEEIFQMTEVRAPYKPWNMVVFKGAWIRGSTAGGCSKYLETFPMNPQYPLKLKADGTRTMIVALMQKYRRGLRKEGLKNFDIGFSIYHQVSSSKVDFENAKCINSKYNFINRREVTGRFEINAGEYIILPSTLEPNEEAEFILRIFSNGSISS</sequence>
<dbReference type="PROSITE" id="PS50026">
    <property type="entry name" value="EGF_3"/>
    <property type="match status" value="1"/>
</dbReference>
<keyword evidence="7" id="KW-0245">EGF-like domain</keyword>
<keyword evidence="2 8" id="KW-0645">Protease</keyword>
<dbReference type="SMART" id="SM00282">
    <property type="entry name" value="LamG"/>
    <property type="match status" value="3"/>
</dbReference>